<feature type="region of interest" description="Disordered" evidence="2">
    <location>
        <begin position="741"/>
        <end position="779"/>
    </location>
</feature>
<feature type="compositionally biased region" description="Basic and acidic residues" evidence="2">
    <location>
        <begin position="210"/>
        <end position="240"/>
    </location>
</feature>
<feature type="compositionally biased region" description="Basic and acidic residues" evidence="2">
    <location>
        <begin position="278"/>
        <end position="288"/>
    </location>
</feature>
<dbReference type="PROSITE" id="PS50003">
    <property type="entry name" value="PH_DOMAIN"/>
    <property type="match status" value="1"/>
</dbReference>
<dbReference type="PANTHER" id="PTHR23176">
    <property type="entry name" value="RHO/RAC/CDC GTPASE-ACTIVATING PROTEIN"/>
    <property type="match status" value="1"/>
</dbReference>
<dbReference type="SUPFAM" id="SSF48350">
    <property type="entry name" value="GTPase activation domain, GAP"/>
    <property type="match status" value="1"/>
</dbReference>
<feature type="compositionally biased region" description="Low complexity" evidence="2">
    <location>
        <begin position="419"/>
        <end position="433"/>
    </location>
</feature>
<keyword evidence="1" id="KW-0343">GTPase activation</keyword>
<feature type="compositionally biased region" description="Polar residues" evidence="2">
    <location>
        <begin position="874"/>
        <end position="885"/>
    </location>
</feature>
<evidence type="ECO:0000313" key="6">
    <source>
        <dbReference type="Proteomes" id="UP001357485"/>
    </source>
</evidence>
<feature type="region of interest" description="Disordered" evidence="2">
    <location>
        <begin position="133"/>
        <end position="308"/>
    </location>
</feature>
<dbReference type="InterPro" id="IPR011993">
    <property type="entry name" value="PH-like_dom_sf"/>
</dbReference>
<feature type="domain" description="Rho-GAP" evidence="4">
    <location>
        <begin position="897"/>
        <end position="1093"/>
    </location>
</feature>
<feature type="compositionally biased region" description="Basic residues" evidence="2">
    <location>
        <begin position="241"/>
        <end position="268"/>
    </location>
</feature>
<feature type="region of interest" description="Disordered" evidence="2">
    <location>
        <begin position="866"/>
        <end position="885"/>
    </location>
</feature>
<dbReference type="Gene3D" id="2.30.29.30">
    <property type="entry name" value="Pleckstrin-homology domain (PH domain)/Phosphotyrosine-binding domain (PTB)"/>
    <property type="match status" value="1"/>
</dbReference>
<dbReference type="SUPFAM" id="SSF50729">
    <property type="entry name" value="PH domain-like"/>
    <property type="match status" value="1"/>
</dbReference>
<evidence type="ECO:0000313" key="5">
    <source>
        <dbReference type="EMBL" id="KAK5201357.1"/>
    </source>
</evidence>
<dbReference type="InterPro" id="IPR000198">
    <property type="entry name" value="RhoGAP_dom"/>
</dbReference>
<accession>A0ABR0LR71</accession>
<evidence type="ECO:0000256" key="2">
    <source>
        <dbReference type="SAM" id="MobiDB-lite"/>
    </source>
</evidence>
<dbReference type="Gene3D" id="1.10.555.10">
    <property type="entry name" value="Rho GTPase activation protein"/>
    <property type="match status" value="1"/>
</dbReference>
<keyword evidence="6" id="KW-1185">Reference proteome</keyword>
<dbReference type="PANTHER" id="PTHR23176:SF129">
    <property type="entry name" value="RHO GTPASE ACTIVATING PROTEIN AT 16F, ISOFORM E-RELATED"/>
    <property type="match status" value="1"/>
</dbReference>
<feature type="compositionally biased region" description="Basic and acidic residues" evidence="2">
    <location>
        <begin position="1184"/>
        <end position="1194"/>
    </location>
</feature>
<feature type="compositionally biased region" description="Polar residues" evidence="2">
    <location>
        <begin position="1"/>
        <end position="10"/>
    </location>
</feature>
<dbReference type="CDD" id="cd13277">
    <property type="entry name" value="PH_Bem3"/>
    <property type="match status" value="1"/>
</dbReference>
<feature type="compositionally biased region" description="Polar residues" evidence="2">
    <location>
        <begin position="291"/>
        <end position="308"/>
    </location>
</feature>
<evidence type="ECO:0000256" key="1">
    <source>
        <dbReference type="ARBA" id="ARBA00022468"/>
    </source>
</evidence>
<comment type="caution">
    <text evidence="5">The sequence shown here is derived from an EMBL/GenBank/DDBJ whole genome shotgun (WGS) entry which is preliminary data.</text>
</comment>
<sequence length="1237" mass="135727">MSERGNTPSPALSDRRVDPLEMSSLHDVVLRPTSVETQPMPGVGFGDAVSPANLDTLLPPSDVLSSIRPNGVSSFEKPRSYAPTQDVFPPTHGQNNMADRFDEPMVSEHQTINSTSPVSTVATLARLEQYPASSSSMHAKSPSLWATEPTTLVGPGGLPSPVEQVVPSPRRKAPAPLNLSSAGEASAHLHQTAAGERSDSEYDDIIEAEDVPRFDRGRRKTREDDDRQREALLVEEQEHRSRSKKDKKSKSKSTSKGKSKSKSKSKSKARSETVATADKADHPVDDVRYPATQTRPSAGWTAHTQAFQSASGSISALLDFANPERIPYSQRSAVAPLKSPGLPMSPRPTDRPLNSPMPRMPNKSFATVPTPSRPGFPGLPLSPRAPKQAIPFSSYTTLSSPPPRLPQVETYRPQPLKQSPSAKSPEPSPQSSPECERPGTSTHLSSNAGAVYQGLVSEQYPDLLLPPNALPSIDVKVHSSRLRPSRNSHTGLKASEEDPVFTLAVFARSDGKQLWRVEKALVALPTLDQQVKTYSAFHAKLPDRSLFSGHAPAKIDARRAALNAYFETMLDTHLEDRAALAVCKFFSTDVIDAERDSGYFSPSADSASLPGTKGRLRKVGYLTKRGKNFGGWKTRYFVLDGPDLRYFESPGGAHLGSIKLANAQIGKQSQQPNESPSRQQEDAENQYRHAFLVLEPRRRDSASLVRHVLCAESDGERDSWVEALLQYVDDHDDEGELAKAFRQSTQPGSARSANSKTSSDTAASEPRGKERPQSGESDIQSVNYNDTVAATAPVLVAPNVQHNRTPSPTHATVWPSHSASQAPPSHPAISGPTNGVVIQNLESWGNKPMVSPLPKEREPKKRSIFGFRGRSSSDTASWSQANQMGDQAAQNRQIFGIPLAEAVEISPPIGVDVYLPAVVYRCIEYLNARHATSEEGIFRLSGSNVVIKELKARFNHQGDVKLLDGQYYDVHAVASLLKQYLRDLPSSILTRDLHIDFLRVLDMVEQDKKVAAFTALVHRLPRANAELLQALTGFLLDVTDNADVNKMNVRNVGIVFAPTLNIPAPLISMFLTEFNLIFGNAVDEAPPSVNEIIVTASPPTPEAIRSPRKQVFSDLPTPSYHKTQFHDPLNASAYHHFDKEAYDTGFIPLQPSYEAPMYPQQLQPQPEGAYDSFNGALAPTTSREPQRDFTTKDAKQKRRESGMMIMNMGLAGQRRTSTQRLREKDEARRSKEQIVYD</sequence>
<reference evidence="5 6" key="1">
    <citation type="submission" date="2023-08" db="EMBL/GenBank/DDBJ databases">
        <title>Black Yeasts Isolated from many extreme environments.</title>
        <authorList>
            <person name="Coleine C."/>
            <person name="Stajich J.E."/>
            <person name="Selbmann L."/>
        </authorList>
    </citation>
    <scope>NUCLEOTIDE SEQUENCE [LARGE SCALE GENOMIC DNA]</scope>
    <source>
        <strain evidence="5 6">CCFEE 536</strain>
    </source>
</reference>
<dbReference type="EMBL" id="JAVRRA010016679">
    <property type="protein sequence ID" value="KAK5201357.1"/>
    <property type="molecule type" value="Genomic_DNA"/>
</dbReference>
<dbReference type="SMART" id="SM00233">
    <property type="entry name" value="PH"/>
    <property type="match status" value="1"/>
</dbReference>
<feature type="compositionally biased region" description="Polar residues" evidence="2">
    <location>
        <begin position="801"/>
        <end position="810"/>
    </location>
</feature>
<dbReference type="InterPro" id="IPR008936">
    <property type="entry name" value="Rho_GTPase_activation_prot"/>
</dbReference>
<dbReference type="Proteomes" id="UP001357485">
    <property type="component" value="Unassembled WGS sequence"/>
</dbReference>
<feature type="compositionally biased region" description="Basic and acidic residues" evidence="2">
    <location>
        <begin position="1220"/>
        <end position="1237"/>
    </location>
</feature>
<dbReference type="SMART" id="SM00324">
    <property type="entry name" value="RhoGAP"/>
    <property type="match status" value="1"/>
</dbReference>
<feature type="domain" description="PH" evidence="3">
    <location>
        <begin position="615"/>
        <end position="729"/>
    </location>
</feature>
<dbReference type="PROSITE" id="PS50238">
    <property type="entry name" value="RHOGAP"/>
    <property type="match status" value="1"/>
</dbReference>
<feature type="region of interest" description="Disordered" evidence="2">
    <location>
        <begin position="1"/>
        <end position="47"/>
    </location>
</feature>
<feature type="region of interest" description="Disordered" evidence="2">
    <location>
        <begin position="800"/>
        <end position="832"/>
    </location>
</feature>
<feature type="compositionally biased region" description="Polar residues" evidence="2">
    <location>
        <begin position="742"/>
        <end position="762"/>
    </location>
</feature>
<feature type="compositionally biased region" description="Low complexity" evidence="2">
    <location>
        <begin position="133"/>
        <end position="143"/>
    </location>
</feature>
<feature type="region of interest" description="Disordered" evidence="2">
    <location>
        <begin position="1173"/>
        <end position="1237"/>
    </location>
</feature>
<name>A0ABR0LR71_9PEZI</name>
<evidence type="ECO:0000259" key="4">
    <source>
        <dbReference type="PROSITE" id="PS50238"/>
    </source>
</evidence>
<proteinExistence type="predicted"/>
<gene>
    <name evidence="5" type="primary">BEM3_1</name>
    <name evidence="5" type="ORF">LTR16_002949</name>
</gene>
<feature type="region of interest" description="Disordered" evidence="2">
    <location>
        <begin position="331"/>
        <end position="446"/>
    </location>
</feature>
<feature type="region of interest" description="Disordered" evidence="2">
    <location>
        <begin position="69"/>
        <end position="99"/>
    </location>
</feature>
<dbReference type="InterPro" id="IPR050729">
    <property type="entry name" value="Rho-GAP"/>
</dbReference>
<dbReference type="Pfam" id="PF00169">
    <property type="entry name" value="PH"/>
    <property type="match status" value="1"/>
</dbReference>
<dbReference type="Pfam" id="PF00620">
    <property type="entry name" value="RhoGAP"/>
    <property type="match status" value="1"/>
</dbReference>
<dbReference type="InterPro" id="IPR001849">
    <property type="entry name" value="PH_domain"/>
</dbReference>
<evidence type="ECO:0000259" key="3">
    <source>
        <dbReference type="PROSITE" id="PS50003"/>
    </source>
</evidence>
<organism evidence="5 6">
    <name type="scientific">Cryomyces antarcticus</name>
    <dbReference type="NCBI Taxonomy" id="329879"/>
    <lineage>
        <taxon>Eukaryota</taxon>
        <taxon>Fungi</taxon>
        <taxon>Dikarya</taxon>
        <taxon>Ascomycota</taxon>
        <taxon>Pezizomycotina</taxon>
        <taxon>Dothideomycetes</taxon>
        <taxon>Dothideomycetes incertae sedis</taxon>
        <taxon>Cryomyces</taxon>
    </lineage>
</organism>
<protein>
    <submittedName>
        <fullName evidence="5">Rho GTPase activating protein</fullName>
    </submittedName>
</protein>